<gene>
    <name evidence="2" type="ORF">TSARBOMBA_21</name>
</gene>
<dbReference type="GeneID" id="26633347"/>
<keyword evidence="3" id="KW-1185">Reference proteome</keyword>
<dbReference type="Proteomes" id="UP000204602">
    <property type="component" value="Segment"/>
</dbReference>
<evidence type="ECO:0000313" key="2">
    <source>
        <dbReference type="EMBL" id="ALA13137.1"/>
    </source>
</evidence>
<evidence type="ECO:0000256" key="1">
    <source>
        <dbReference type="SAM" id="Phobius"/>
    </source>
</evidence>
<organism evidence="2 3">
    <name type="scientific">Bacillus phage TsarBomba</name>
    <dbReference type="NCBI Taxonomy" id="1690456"/>
    <lineage>
        <taxon>Viruses</taxon>
        <taxon>Duplodnaviria</taxon>
        <taxon>Heunggongvirae</taxon>
        <taxon>Uroviricota</taxon>
        <taxon>Caudoviricetes</taxon>
        <taxon>Herelleviridae</taxon>
        <taxon>Bastillevirinae</taxon>
        <taxon>Tsarbombavirus</taxon>
        <taxon>Tsarbombavirus tsarbomba</taxon>
    </lineage>
</organism>
<dbReference type="OrthoDB" id="37716at10239"/>
<feature type="transmembrane region" description="Helical" evidence="1">
    <location>
        <begin position="32"/>
        <end position="52"/>
    </location>
</feature>
<proteinExistence type="predicted"/>
<feature type="transmembrane region" description="Helical" evidence="1">
    <location>
        <begin position="5"/>
        <end position="26"/>
    </location>
</feature>
<protein>
    <submittedName>
        <fullName evidence="2">Uncharacterized protein</fullName>
    </submittedName>
</protein>
<accession>A0A0K2D0E4</accession>
<keyword evidence="1" id="KW-0472">Membrane</keyword>
<sequence>MIWWIIGAVVLYLVMGVVFWIFVIATDGWGSLFLYPLYALLLIVGWLPIYLVNFAKEAKEVNEWYKDFVKREEK</sequence>
<evidence type="ECO:0000313" key="3">
    <source>
        <dbReference type="Proteomes" id="UP000204602"/>
    </source>
</evidence>
<dbReference type="KEGG" id="vg:26633347"/>
<name>A0A0K2D0E4_9CAUD</name>
<keyword evidence="1" id="KW-1133">Transmembrane helix</keyword>
<dbReference type="RefSeq" id="YP_009206856.1">
    <property type="nucleotide sequence ID" value="NC_028890.1"/>
</dbReference>
<keyword evidence="1" id="KW-0812">Transmembrane</keyword>
<reference evidence="2 3" key="1">
    <citation type="journal article" date="2015" name="Genome Announc.">
        <title>Complete Genome Sequence of Bacillus cereus Group Phage TsarBomba.</title>
        <authorList>
            <person name="Erill I."/>
            <person name="Caruso S.M."/>
        </authorList>
    </citation>
    <scope>NUCLEOTIDE SEQUENCE [LARGE SCALE GENOMIC DNA]</scope>
</reference>
<dbReference type="EMBL" id="KT224359">
    <property type="protein sequence ID" value="ALA13137.1"/>
    <property type="molecule type" value="Genomic_DNA"/>
</dbReference>